<keyword evidence="2 3" id="KW-0697">Rotamase</keyword>
<dbReference type="OrthoDB" id="1093155at2"/>
<dbReference type="PROSITE" id="PS50059">
    <property type="entry name" value="FKBP_PPIASE"/>
    <property type="match status" value="1"/>
</dbReference>
<dbReference type="PATRIC" id="fig|1304281.5.peg.3138"/>
<sequence>MKKLIALSVLTFIACKQPNAAHPPVGGFLSETDLSTSKNRAKNLNQTERLQIQDWINGQSEKFYPMSMNYWVNIENLGSITKKADGESISYEYYIYDFDQVKLYEAPKRNLHVQFGKFEELKAVEDVLRHLEKNQEATILVPSVLAFGTYGDNDKIPNDMPLIIKVKVL</sequence>
<accession>A0A0J7IUT3</accession>
<evidence type="ECO:0000313" key="6">
    <source>
        <dbReference type="EMBL" id="KMQ70053.1"/>
    </source>
</evidence>
<keyword evidence="7" id="KW-1185">Reference proteome</keyword>
<dbReference type="EC" id="5.2.1.8" evidence="4"/>
<dbReference type="Proteomes" id="UP000035900">
    <property type="component" value="Unassembled WGS sequence"/>
</dbReference>
<dbReference type="Pfam" id="PF00254">
    <property type="entry name" value="FKBP_C"/>
    <property type="match status" value="1"/>
</dbReference>
<comment type="catalytic activity">
    <reaction evidence="1 3 4">
        <text>[protein]-peptidylproline (omega=180) = [protein]-peptidylproline (omega=0)</text>
        <dbReference type="Rhea" id="RHEA:16237"/>
        <dbReference type="Rhea" id="RHEA-COMP:10747"/>
        <dbReference type="Rhea" id="RHEA-COMP:10748"/>
        <dbReference type="ChEBI" id="CHEBI:83833"/>
        <dbReference type="ChEBI" id="CHEBI:83834"/>
        <dbReference type="EC" id="5.2.1.8"/>
    </reaction>
</comment>
<keyword evidence="3 4" id="KW-0413">Isomerase</keyword>
<proteinExistence type="inferred from homology"/>
<evidence type="ECO:0000256" key="3">
    <source>
        <dbReference type="PROSITE-ProRule" id="PRU00277"/>
    </source>
</evidence>
<reference evidence="6 7" key="1">
    <citation type="journal article" date="2004" name="Int. J. Syst. Evol. Microbiol.">
        <title>Kaistella koreensis gen. nov., sp. nov., a novel member of the Chryseobacterium-Bergeyella-Riemerella branch.</title>
        <authorList>
            <person name="Kim M.K."/>
            <person name="Im W.T."/>
            <person name="Shin Y.K."/>
            <person name="Lim J.H."/>
            <person name="Kim S.H."/>
            <person name="Lee B.C."/>
            <person name="Park M.Y."/>
            <person name="Lee K.Y."/>
            <person name="Lee S.T."/>
        </authorList>
    </citation>
    <scope>NUCLEOTIDE SEQUENCE [LARGE SCALE GENOMIC DNA]</scope>
    <source>
        <strain evidence="6 7">CCUG 49689</strain>
    </source>
</reference>
<comment type="caution">
    <text evidence="6">The sequence shown here is derived from an EMBL/GenBank/DDBJ whole genome shotgun (WGS) entry which is preliminary data.</text>
</comment>
<evidence type="ECO:0000256" key="1">
    <source>
        <dbReference type="ARBA" id="ARBA00000971"/>
    </source>
</evidence>
<dbReference type="PROSITE" id="PS51257">
    <property type="entry name" value="PROKAR_LIPOPROTEIN"/>
    <property type="match status" value="1"/>
</dbReference>
<feature type="domain" description="PPIase FKBP-type" evidence="5">
    <location>
        <begin position="86"/>
        <end position="169"/>
    </location>
</feature>
<evidence type="ECO:0000313" key="7">
    <source>
        <dbReference type="Proteomes" id="UP000035900"/>
    </source>
</evidence>
<organism evidence="6 7">
    <name type="scientific">Chryseobacterium koreense CCUG 49689</name>
    <dbReference type="NCBI Taxonomy" id="1304281"/>
    <lineage>
        <taxon>Bacteria</taxon>
        <taxon>Pseudomonadati</taxon>
        <taxon>Bacteroidota</taxon>
        <taxon>Flavobacteriia</taxon>
        <taxon>Flavobacteriales</taxon>
        <taxon>Weeksellaceae</taxon>
        <taxon>Chryseobacterium group</taxon>
        <taxon>Chryseobacterium</taxon>
    </lineage>
</organism>
<dbReference type="SUPFAM" id="SSF54534">
    <property type="entry name" value="FKBP-like"/>
    <property type="match status" value="1"/>
</dbReference>
<protein>
    <recommendedName>
        <fullName evidence="4">Peptidyl-prolyl cis-trans isomerase</fullName>
        <ecNumber evidence="4">5.2.1.8</ecNumber>
    </recommendedName>
</protein>
<dbReference type="RefSeq" id="WP_048500758.1">
    <property type="nucleotide sequence ID" value="NZ_LFNG01000042.1"/>
</dbReference>
<dbReference type="EMBL" id="LFNG01000042">
    <property type="protein sequence ID" value="KMQ70053.1"/>
    <property type="molecule type" value="Genomic_DNA"/>
</dbReference>
<dbReference type="GO" id="GO:0003755">
    <property type="term" value="F:peptidyl-prolyl cis-trans isomerase activity"/>
    <property type="evidence" value="ECO:0007669"/>
    <property type="project" value="UniProtKB-UniRule"/>
</dbReference>
<dbReference type="InterPro" id="IPR001179">
    <property type="entry name" value="PPIase_FKBP_dom"/>
</dbReference>
<name>A0A0J7IUT3_9FLAO</name>
<comment type="similarity">
    <text evidence="4">Belongs to the FKBP-type PPIase family.</text>
</comment>
<dbReference type="InterPro" id="IPR046357">
    <property type="entry name" value="PPIase_dom_sf"/>
</dbReference>
<dbReference type="Gene3D" id="3.10.50.40">
    <property type="match status" value="1"/>
</dbReference>
<dbReference type="STRING" id="1304281.ACM44_14415"/>
<evidence type="ECO:0000259" key="5">
    <source>
        <dbReference type="PROSITE" id="PS50059"/>
    </source>
</evidence>
<dbReference type="AlphaFoldDB" id="A0A0J7IUT3"/>
<evidence type="ECO:0000256" key="2">
    <source>
        <dbReference type="ARBA" id="ARBA00023110"/>
    </source>
</evidence>
<gene>
    <name evidence="6" type="ORF">ACM44_14415</name>
</gene>
<evidence type="ECO:0000256" key="4">
    <source>
        <dbReference type="RuleBase" id="RU003915"/>
    </source>
</evidence>